<evidence type="ECO:0000313" key="2">
    <source>
        <dbReference type="Proteomes" id="UP001151699"/>
    </source>
</evidence>
<gene>
    <name evidence="1" type="ORF">Bhyg_08044</name>
</gene>
<sequence>MSSTVGRNAFFHYSNQNIVVNCAMQSNFESMDTFGNTHYMQRKVFEICFRVRLDSWIHYNPFRSFIRLDLLPEFISIIRDILN</sequence>
<evidence type="ECO:0000313" key="1">
    <source>
        <dbReference type="EMBL" id="KAJ6643088.1"/>
    </source>
</evidence>
<proteinExistence type="predicted"/>
<reference evidence="1" key="1">
    <citation type="submission" date="2022-07" db="EMBL/GenBank/DDBJ databases">
        <authorList>
            <person name="Trinca V."/>
            <person name="Uliana J.V.C."/>
            <person name="Torres T.T."/>
            <person name="Ward R.J."/>
            <person name="Monesi N."/>
        </authorList>
    </citation>
    <scope>NUCLEOTIDE SEQUENCE</scope>
    <source>
        <strain evidence="1">HSMRA1968</strain>
        <tissue evidence="1">Whole embryos</tissue>
    </source>
</reference>
<organism evidence="1 2">
    <name type="scientific">Pseudolycoriella hygida</name>
    <dbReference type="NCBI Taxonomy" id="35572"/>
    <lineage>
        <taxon>Eukaryota</taxon>
        <taxon>Metazoa</taxon>
        <taxon>Ecdysozoa</taxon>
        <taxon>Arthropoda</taxon>
        <taxon>Hexapoda</taxon>
        <taxon>Insecta</taxon>
        <taxon>Pterygota</taxon>
        <taxon>Neoptera</taxon>
        <taxon>Endopterygota</taxon>
        <taxon>Diptera</taxon>
        <taxon>Nematocera</taxon>
        <taxon>Sciaroidea</taxon>
        <taxon>Sciaridae</taxon>
        <taxon>Pseudolycoriella</taxon>
    </lineage>
</organism>
<dbReference type="Proteomes" id="UP001151699">
    <property type="component" value="Chromosome B"/>
</dbReference>
<accession>A0A9Q0N3R6</accession>
<name>A0A9Q0N3R6_9DIPT</name>
<comment type="caution">
    <text evidence="1">The sequence shown here is derived from an EMBL/GenBank/DDBJ whole genome shotgun (WGS) entry which is preliminary data.</text>
</comment>
<dbReference type="EMBL" id="WJQU01000002">
    <property type="protein sequence ID" value="KAJ6643088.1"/>
    <property type="molecule type" value="Genomic_DNA"/>
</dbReference>
<dbReference type="AlphaFoldDB" id="A0A9Q0N3R6"/>
<keyword evidence="2" id="KW-1185">Reference proteome</keyword>
<protein>
    <submittedName>
        <fullName evidence="1">Uncharacterized protein</fullName>
    </submittedName>
</protein>